<evidence type="ECO:0000256" key="4">
    <source>
        <dbReference type="PROSITE-ProRule" id="PRU00335"/>
    </source>
</evidence>
<gene>
    <name evidence="6" type="ORF">SAMN04487892_1442</name>
</gene>
<dbReference type="STRING" id="1073328.SAMN05216294_0852"/>
<dbReference type="PROSITE" id="PS50977">
    <property type="entry name" value="HTH_TETR_2"/>
    <property type="match status" value="1"/>
</dbReference>
<name>A0A1H2U608_9FLAO</name>
<dbReference type="OrthoDB" id="9795242at2"/>
<dbReference type="InterPro" id="IPR009057">
    <property type="entry name" value="Homeodomain-like_sf"/>
</dbReference>
<dbReference type="Pfam" id="PF16925">
    <property type="entry name" value="TetR_C_13"/>
    <property type="match status" value="1"/>
</dbReference>
<proteinExistence type="predicted"/>
<evidence type="ECO:0000313" key="7">
    <source>
        <dbReference type="Proteomes" id="UP000199592"/>
    </source>
</evidence>
<feature type="domain" description="HTH tetR-type" evidence="5">
    <location>
        <begin position="6"/>
        <end position="66"/>
    </location>
</feature>
<keyword evidence="1" id="KW-0805">Transcription regulation</keyword>
<evidence type="ECO:0000313" key="6">
    <source>
        <dbReference type="EMBL" id="SDW51029.1"/>
    </source>
</evidence>
<evidence type="ECO:0000256" key="2">
    <source>
        <dbReference type="ARBA" id="ARBA00023125"/>
    </source>
</evidence>
<sequence length="193" mass="21713">MPRTKQFNEEEILKKAMELFWERGFHATSIQNLVTCLGINRASLYDTFGGKEELFNKVFEHYRKQSSEEVRATFENENSVKAGFCRLFENAIEKAQLDQAQKGCFVVNTTTELIPGDEAIHNALRKNKENAENLFIEQIKKGIESGEIDASKDADSIGTMLFALFSGLQVMAKVDSDPIKLRKLVKSGLSVLG</sequence>
<keyword evidence="2 4" id="KW-0238">DNA-binding</keyword>
<protein>
    <submittedName>
        <fullName evidence="6">Transcriptional regulator, TetR family</fullName>
    </submittedName>
</protein>
<dbReference type="RefSeq" id="WP_090292982.1">
    <property type="nucleotide sequence ID" value="NZ_FNKI01000001.1"/>
</dbReference>
<evidence type="ECO:0000256" key="1">
    <source>
        <dbReference type="ARBA" id="ARBA00023015"/>
    </source>
</evidence>
<keyword evidence="7" id="KW-1185">Reference proteome</keyword>
<dbReference type="PRINTS" id="PR00455">
    <property type="entry name" value="HTHTETR"/>
</dbReference>
<dbReference type="Gene3D" id="1.10.357.10">
    <property type="entry name" value="Tetracycline Repressor, domain 2"/>
    <property type="match status" value="1"/>
</dbReference>
<dbReference type="AlphaFoldDB" id="A0A1H2U608"/>
<evidence type="ECO:0000259" key="5">
    <source>
        <dbReference type="PROSITE" id="PS50977"/>
    </source>
</evidence>
<dbReference type="PANTHER" id="PTHR47506">
    <property type="entry name" value="TRANSCRIPTIONAL REGULATORY PROTEIN"/>
    <property type="match status" value="1"/>
</dbReference>
<keyword evidence="3" id="KW-0804">Transcription</keyword>
<evidence type="ECO:0000256" key="3">
    <source>
        <dbReference type="ARBA" id="ARBA00023163"/>
    </source>
</evidence>
<dbReference type="PANTHER" id="PTHR47506:SF1">
    <property type="entry name" value="HTH-TYPE TRANSCRIPTIONAL REGULATOR YJDC"/>
    <property type="match status" value="1"/>
</dbReference>
<reference evidence="7" key="1">
    <citation type="submission" date="2016-10" db="EMBL/GenBank/DDBJ databases">
        <authorList>
            <person name="Varghese N."/>
            <person name="Submissions S."/>
        </authorList>
    </citation>
    <scope>NUCLEOTIDE SEQUENCE [LARGE SCALE GENOMIC DNA]</scope>
    <source>
        <strain evidence="7">DSM 25030</strain>
    </source>
</reference>
<dbReference type="EMBL" id="FNMY01000002">
    <property type="protein sequence ID" value="SDW51029.1"/>
    <property type="molecule type" value="Genomic_DNA"/>
</dbReference>
<dbReference type="InterPro" id="IPR036271">
    <property type="entry name" value="Tet_transcr_reg_TetR-rel_C_sf"/>
</dbReference>
<dbReference type="InterPro" id="IPR001647">
    <property type="entry name" value="HTH_TetR"/>
</dbReference>
<dbReference type="InterPro" id="IPR011075">
    <property type="entry name" value="TetR_C"/>
</dbReference>
<feature type="DNA-binding region" description="H-T-H motif" evidence="4">
    <location>
        <begin position="29"/>
        <end position="48"/>
    </location>
</feature>
<dbReference type="Gene3D" id="1.10.10.60">
    <property type="entry name" value="Homeodomain-like"/>
    <property type="match status" value="1"/>
</dbReference>
<dbReference type="Proteomes" id="UP000199592">
    <property type="component" value="Unassembled WGS sequence"/>
</dbReference>
<dbReference type="SUPFAM" id="SSF48498">
    <property type="entry name" value="Tetracyclin repressor-like, C-terminal domain"/>
    <property type="match status" value="1"/>
</dbReference>
<dbReference type="SUPFAM" id="SSF46689">
    <property type="entry name" value="Homeodomain-like"/>
    <property type="match status" value="1"/>
</dbReference>
<organism evidence="6 7">
    <name type="scientific">Flagellimonas zhangzhouensis</name>
    <dbReference type="NCBI Taxonomy" id="1073328"/>
    <lineage>
        <taxon>Bacteria</taxon>
        <taxon>Pseudomonadati</taxon>
        <taxon>Bacteroidota</taxon>
        <taxon>Flavobacteriia</taxon>
        <taxon>Flavobacteriales</taxon>
        <taxon>Flavobacteriaceae</taxon>
        <taxon>Flagellimonas</taxon>
    </lineage>
</organism>
<dbReference type="GO" id="GO:0003677">
    <property type="term" value="F:DNA binding"/>
    <property type="evidence" value="ECO:0007669"/>
    <property type="project" value="UniProtKB-UniRule"/>
</dbReference>
<dbReference type="Pfam" id="PF00440">
    <property type="entry name" value="TetR_N"/>
    <property type="match status" value="1"/>
</dbReference>
<accession>A0A1H2U608</accession>